<sequence length="140" mass="16223">MLGVGKRTVFRVREQVKASHFFGGQTDDALVKVLTQFGGEKTQAKFDSFRLCTLRPCVHDFFGRNKITRIEKITAGFSEHMELKSLRRCTVHRLLADIGFKHKKGSRNSLLIDRDDITDWQNCYHRDVEHYRVAQGSLPR</sequence>
<accession>A0A9J6DHH2</accession>
<reference evidence="1" key="1">
    <citation type="journal article" date="2020" name="Cell">
        <title>Large-Scale Comparative Analyses of Tick Genomes Elucidate Their Genetic Diversity and Vector Capacities.</title>
        <authorList>
            <consortium name="Tick Genome and Microbiome Consortium (TIGMIC)"/>
            <person name="Jia N."/>
            <person name="Wang J."/>
            <person name="Shi W."/>
            <person name="Du L."/>
            <person name="Sun Y."/>
            <person name="Zhan W."/>
            <person name="Jiang J.F."/>
            <person name="Wang Q."/>
            <person name="Zhang B."/>
            <person name="Ji P."/>
            <person name="Bell-Sakyi L."/>
            <person name="Cui X.M."/>
            <person name="Yuan T.T."/>
            <person name="Jiang B.G."/>
            <person name="Yang W.F."/>
            <person name="Lam T.T."/>
            <person name="Chang Q.C."/>
            <person name="Ding S.J."/>
            <person name="Wang X.J."/>
            <person name="Zhu J.G."/>
            <person name="Ruan X.D."/>
            <person name="Zhao L."/>
            <person name="Wei J.T."/>
            <person name="Ye R.Z."/>
            <person name="Que T.C."/>
            <person name="Du C.H."/>
            <person name="Zhou Y.H."/>
            <person name="Cheng J.X."/>
            <person name="Dai P.F."/>
            <person name="Guo W.B."/>
            <person name="Han X.H."/>
            <person name="Huang E.J."/>
            <person name="Li L.F."/>
            <person name="Wei W."/>
            <person name="Gao Y.C."/>
            <person name="Liu J.Z."/>
            <person name="Shao H.Z."/>
            <person name="Wang X."/>
            <person name="Wang C.C."/>
            <person name="Yang T.C."/>
            <person name="Huo Q.B."/>
            <person name="Li W."/>
            <person name="Chen H.Y."/>
            <person name="Chen S.E."/>
            <person name="Zhou L.G."/>
            <person name="Ni X.B."/>
            <person name="Tian J.H."/>
            <person name="Sheng Y."/>
            <person name="Liu T."/>
            <person name="Pan Y.S."/>
            <person name="Xia L.Y."/>
            <person name="Li J."/>
            <person name="Zhao F."/>
            <person name="Cao W.C."/>
        </authorList>
    </citation>
    <scope>NUCLEOTIDE SEQUENCE</scope>
    <source>
        <strain evidence="1">Rmic-2018</strain>
    </source>
</reference>
<gene>
    <name evidence="1" type="ORF">HPB51_015570</name>
</gene>
<keyword evidence="2" id="KW-1185">Reference proteome</keyword>
<name>A0A9J6DHH2_RHIMP</name>
<protein>
    <submittedName>
        <fullName evidence="1">Uncharacterized protein</fullName>
    </submittedName>
</protein>
<dbReference type="EMBL" id="JABSTU010000009">
    <property type="protein sequence ID" value="KAH8021390.1"/>
    <property type="molecule type" value="Genomic_DNA"/>
</dbReference>
<reference evidence="1" key="2">
    <citation type="submission" date="2021-09" db="EMBL/GenBank/DDBJ databases">
        <authorList>
            <person name="Jia N."/>
            <person name="Wang J."/>
            <person name="Shi W."/>
            <person name="Du L."/>
            <person name="Sun Y."/>
            <person name="Zhan W."/>
            <person name="Jiang J."/>
            <person name="Wang Q."/>
            <person name="Zhang B."/>
            <person name="Ji P."/>
            <person name="Sakyi L.B."/>
            <person name="Cui X."/>
            <person name="Yuan T."/>
            <person name="Jiang B."/>
            <person name="Yang W."/>
            <person name="Lam T.T.-Y."/>
            <person name="Chang Q."/>
            <person name="Ding S."/>
            <person name="Wang X."/>
            <person name="Zhu J."/>
            <person name="Ruan X."/>
            <person name="Zhao L."/>
            <person name="Wei J."/>
            <person name="Que T."/>
            <person name="Du C."/>
            <person name="Cheng J."/>
            <person name="Dai P."/>
            <person name="Han X."/>
            <person name="Huang E."/>
            <person name="Gao Y."/>
            <person name="Liu J."/>
            <person name="Shao H."/>
            <person name="Ye R."/>
            <person name="Li L."/>
            <person name="Wei W."/>
            <person name="Wang X."/>
            <person name="Wang C."/>
            <person name="Huo Q."/>
            <person name="Li W."/>
            <person name="Guo W."/>
            <person name="Chen H."/>
            <person name="Chen S."/>
            <person name="Zhou L."/>
            <person name="Zhou L."/>
            <person name="Ni X."/>
            <person name="Tian J."/>
            <person name="Zhou Y."/>
            <person name="Sheng Y."/>
            <person name="Liu T."/>
            <person name="Pan Y."/>
            <person name="Xia L."/>
            <person name="Li J."/>
            <person name="Zhao F."/>
            <person name="Cao W."/>
        </authorList>
    </citation>
    <scope>NUCLEOTIDE SEQUENCE</scope>
    <source>
        <strain evidence="1">Rmic-2018</strain>
        <tissue evidence="1">Larvae</tissue>
    </source>
</reference>
<evidence type="ECO:0000313" key="1">
    <source>
        <dbReference type="EMBL" id="KAH8021390.1"/>
    </source>
</evidence>
<evidence type="ECO:0000313" key="2">
    <source>
        <dbReference type="Proteomes" id="UP000821866"/>
    </source>
</evidence>
<proteinExistence type="predicted"/>
<organism evidence="1 2">
    <name type="scientific">Rhipicephalus microplus</name>
    <name type="common">Cattle tick</name>
    <name type="synonym">Boophilus microplus</name>
    <dbReference type="NCBI Taxonomy" id="6941"/>
    <lineage>
        <taxon>Eukaryota</taxon>
        <taxon>Metazoa</taxon>
        <taxon>Ecdysozoa</taxon>
        <taxon>Arthropoda</taxon>
        <taxon>Chelicerata</taxon>
        <taxon>Arachnida</taxon>
        <taxon>Acari</taxon>
        <taxon>Parasitiformes</taxon>
        <taxon>Ixodida</taxon>
        <taxon>Ixodoidea</taxon>
        <taxon>Ixodidae</taxon>
        <taxon>Rhipicephalinae</taxon>
        <taxon>Rhipicephalus</taxon>
        <taxon>Boophilus</taxon>
    </lineage>
</organism>
<dbReference type="AlphaFoldDB" id="A0A9J6DHH2"/>
<dbReference type="Proteomes" id="UP000821866">
    <property type="component" value="Chromosome 7"/>
</dbReference>
<comment type="caution">
    <text evidence="1">The sequence shown here is derived from an EMBL/GenBank/DDBJ whole genome shotgun (WGS) entry which is preliminary data.</text>
</comment>